<protein>
    <submittedName>
        <fullName evidence="12">10810_t:CDS:1</fullName>
    </submittedName>
</protein>
<dbReference type="Pfam" id="PF05859">
    <property type="entry name" value="Mis12"/>
    <property type="match status" value="1"/>
</dbReference>
<evidence type="ECO:0000256" key="2">
    <source>
        <dbReference type="ARBA" id="ARBA00008643"/>
    </source>
</evidence>
<dbReference type="CDD" id="cd22906">
    <property type="entry name" value="HFD_DRAP1"/>
    <property type="match status" value="1"/>
</dbReference>
<dbReference type="PANTHER" id="PTHR14527">
    <property type="entry name" value="PROTEIN MIS12 HOMOLOG"/>
    <property type="match status" value="1"/>
</dbReference>
<dbReference type="GO" id="GO:0046982">
    <property type="term" value="F:protein heterodimerization activity"/>
    <property type="evidence" value="ECO:0007669"/>
    <property type="project" value="InterPro"/>
</dbReference>
<feature type="domain" description="Transcription factor CBF/NF-Y/archaeal histone" evidence="11">
    <location>
        <begin position="256"/>
        <end position="314"/>
    </location>
</feature>
<dbReference type="SUPFAM" id="SSF47113">
    <property type="entry name" value="Histone-fold"/>
    <property type="match status" value="1"/>
</dbReference>
<evidence type="ECO:0000256" key="3">
    <source>
        <dbReference type="ARBA" id="ARBA00022454"/>
    </source>
</evidence>
<comment type="similarity">
    <text evidence="2">Belongs to the mis12 family.</text>
</comment>
<dbReference type="GO" id="GO:0000070">
    <property type="term" value="P:mitotic sister chromatid segregation"/>
    <property type="evidence" value="ECO:0007669"/>
    <property type="project" value="TreeGrafter"/>
</dbReference>
<keyword evidence="13" id="KW-1185">Reference proteome</keyword>
<comment type="caution">
    <text evidence="12">The sequence shown here is derived from an EMBL/GenBank/DDBJ whole genome shotgun (WGS) entry which is preliminary data.</text>
</comment>
<gene>
    <name evidence="12" type="ORF">POCULU_LOCUS5314</name>
</gene>
<proteinExistence type="inferred from homology"/>
<dbReference type="InterPro" id="IPR003958">
    <property type="entry name" value="CBFA_NFYB_domain"/>
</dbReference>
<keyword evidence="4" id="KW-0132">Cell division</keyword>
<evidence type="ECO:0000256" key="6">
    <source>
        <dbReference type="ARBA" id="ARBA00022838"/>
    </source>
</evidence>
<dbReference type="GO" id="GO:0005634">
    <property type="term" value="C:nucleus"/>
    <property type="evidence" value="ECO:0007669"/>
    <property type="project" value="InterPro"/>
</dbReference>
<dbReference type="Pfam" id="PF00808">
    <property type="entry name" value="CBFD_NFYB_HMF"/>
    <property type="match status" value="1"/>
</dbReference>
<evidence type="ECO:0000259" key="11">
    <source>
        <dbReference type="Pfam" id="PF00808"/>
    </source>
</evidence>
<keyword evidence="8" id="KW-0131">Cell cycle</keyword>
<sequence>MELSEALEKHFEFTPVSFINDVIDSVNKVIYQAAYKFNRYATSEAEVLKIPEKSIKSGLCHLITGLESSVDYNFDVFELYVARNIFTISDNIPIVFSCNKHIDVSTEEDQKDAVEKELDSLRKKIIAKKAMNRILKQEIKKTSYKIRKYEQWKRQLPDFMTKREGCHLLELMNVLVTNRQKVKSLTNSIEHFMASDLLNMPKPDYRREYISCVVTGEIRKLRHKMRIADIVEKKRNECKKYKDDEFDCGAWYKILVPMARIKKIMQMDEDVGKVAQATPVLISKALELFMQSLIDQACQETRSRDAKRITVAHLYGLNFT</sequence>
<keyword evidence="5" id="KW-0498">Mitosis</keyword>
<keyword evidence="3" id="KW-0158">Chromosome</keyword>
<dbReference type="Proteomes" id="UP000789572">
    <property type="component" value="Unassembled WGS sequence"/>
</dbReference>
<keyword evidence="9" id="KW-0137">Centromere</keyword>
<evidence type="ECO:0000256" key="9">
    <source>
        <dbReference type="ARBA" id="ARBA00023328"/>
    </source>
</evidence>
<dbReference type="GO" id="GO:0051301">
    <property type="term" value="P:cell division"/>
    <property type="evidence" value="ECO:0007669"/>
    <property type="project" value="UniProtKB-KW"/>
</dbReference>
<dbReference type="GO" id="GO:0051382">
    <property type="term" value="P:kinetochore assembly"/>
    <property type="evidence" value="ECO:0007669"/>
    <property type="project" value="TreeGrafter"/>
</dbReference>
<reference evidence="12" key="1">
    <citation type="submission" date="2021-06" db="EMBL/GenBank/DDBJ databases">
        <authorList>
            <person name="Kallberg Y."/>
            <person name="Tangrot J."/>
            <person name="Rosling A."/>
        </authorList>
    </citation>
    <scope>NUCLEOTIDE SEQUENCE</scope>
    <source>
        <strain evidence="12">IA702</strain>
    </source>
</reference>
<evidence type="ECO:0000313" key="13">
    <source>
        <dbReference type="Proteomes" id="UP000789572"/>
    </source>
</evidence>
<name>A0A9N9FTR1_9GLOM</name>
<dbReference type="OrthoDB" id="653904at2759"/>
<keyword evidence="6" id="KW-0995">Kinetochore</keyword>
<evidence type="ECO:0000256" key="5">
    <source>
        <dbReference type="ARBA" id="ARBA00022776"/>
    </source>
</evidence>
<dbReference type="InterPro" id="IPR008685">
    <property type="entry name" value="Centromere_Mis12"/>
</dbReference>
<dbReference type="InterPro" id="IPR009072">
    <property type="entry name" value="Histone-fold"/>
</dbReference>
<dbReference type="PANTHER" id="PTHR14527:SF2">
    <property type="entry name" value="PROTEIN MIS12 HOMOLOG"/>
    <property type="match status" value="1"/>
</dbReference>
<evidence type="ECO:0000256" key="8">
    <source>
        <dbReference type="ARBA" id="ARBA00023306"/>
    </source>
</evidence>
<keyword evidence="7 10" id="KW-0175">Coiled coil</keyword>
<dbReference type="EMBL" id="CAJVPJ010000795">
    <property type="protein sequence ID" value="CAG8556939.1"/>
    <property type="molecule type" value="Genomic_DNA"/>
</dbReference>
<comment type="subcellular location">
    <subcellularLocation>
        <location evidence="1">Chromosome</location>
        <location evidence="1">Centromere</location>
        <location evidence="1">Kinetochore</location>
    </subcellularLocation>
</comment>
<evidence type="ECO:0000256" key="4">
    <source>
        <dbReference type="ARBA" id="ARBA00022618"/>
    </source>
</evidence>
<dbReference type="AlphaFoldDB" id="A0A9N9FTR1"/>
<evidence type="ECO:0000256" key="10">
    <source>
        <dbReference type="SAM" id="Coils"/>
    </source>
</evidence>
<dbReference type="GO" id="GO:0000444">
    <property type="term" value="C:MIS12/MIND type complex"/>
    <property type="evidence" value="ECO:0007669"/>
    <property type="project" value="TreeGrafter"/>
</dbReference>
<accession>A0A9N9FTR1</accession>
<feature type="coiled-coil region" evidence="10">
    <location>
        <begin position="104"/>
        <end position="138"/>
    </location>
</feature>
<evidence type="ECO:0000256" key="7">
    <source>
        <dbReference type="ARBA" id="ARBA00023054"/>
    </source>
</evidence>
<organism evidence="12 13">
    <name type="scientific">Paraglomus occultum</name>
    <dbReference type="NCBI Taxonomy" id="144539"/>
    <lineage>
        <taxon>Eukaryota</taxon>
        <taxon>Fungi</taxon>
        <taxon>Fungi incertae sedis</taxon>
        <taxon>Mucoromycota</taxon>
        <taxon>Glomeromycotina</taxon>
        <taxon>Glomeromycetes</taxon>
        <taxon>Paraglomerales</taxon>
        <taxon>Paraglomeraceae</taxon>
        <taxon>Paraglomus</taxon>
    </lineage>
</organism>
<evidence type="ECO:0000256" key="1">
    <source>
        <dbReference type="ARBA" id="ARBA00004629"/>
    </source>
</evidence>
<evidence type="ECO:0000313" key="12">
    <source>
        <dbReference type="EMBL" id="CAG8556939.1"/>
    </source>
</evidence>
<dbReference type="Gene3D" id="1.10.20.10">
    <property type="entry name" value="Histone, subunit A"/>
    <property type="match status" value="1"/>
</dbReference>